<gene>
    <name evidence="1" type="ORF">OIU84_013813</name>
</gene>
<name>A0AAD6JIU9_9ROSI</name>
<dbReference type="Proteomes" id="UP001162972">
    <property type="component" value="Chromosome 2"/>
</dbReference>
<reference evidence="1 2" key="1">
    <citation type="journal article" date="2023" name="Int. J. Mol. Sci.">
        <title>De Novo Assembly and Annotation of 11 Diverse Shrub Willow (Salix) Genomes Reveals Novel Gene Organization in Sex-Linked Regions.</title>
        <authorList>
            <person name="Hyden B."/>
            <person name="Feng K."/>
            <person name="Yates T.B."/>
            <person name="Jawdy S."/>
            <person name="Cereghino C."/>
            <person name="Smart L.B."/>
            <person name="Muchero W."/>
        </authorList>
    </citation>
    <scope>NUCLEOTIDE SEQUENCE [LARGE SCALE GENOMIC DNA]</scope>
    <source>
        <tissue evidence="1">Shoot tip</tissue>
    </source>
</reference>
<protein>
    <submittedName>
        <fullName evidence="1">Uncharacterized protein</fullName>
    </submittedName>
</protein>
<sequence length="130" mass="15128">MMNNIRLKVDNLVLDRVELVIWEPLGQILKVHITMASINVSRTIVLENGEIDTTRHPVYDQWGVICSSRDAIEDGGTISSLKRRRQEIFRTPLPIMVSRHWVLRVINANYREFYHLVFENPTPYLANMAP</sequence>
<dbReference type="AlphaFoldDB" id="A0AAD6JIU9"/>
<organism evidence="1 2">
    <name type="scientific">Salix udensis</name>
    <dbReference type="NCBI Taxonomy" id="889485"/>
    <lineage>
        <taxon>Eukaryota</taxon>
        <taxon>Viridiplantae</taxon>
        <taxon>Streptophyta</taxon>
        <taxon>Embryophyta</taxon>
        <taxon>Tracheophyta</taxon>
        <taxon>Spermatophyta</taxon>
        <taxon>Magnoliopsida</taxon>
        <taxon>eudicotyledons</taxon>
        <taxon>Gunneridae</taxon>
        <taxon>Pentapetalae</taxon>
        <taxon>rosids</taxon>
        <taxon>fabids</taxon>
        <taxon>Malpighiales</taxon>
        <taxon>Salicaceae</taxon>
        <taxon>Saliceae</taxon>
        <taxon>Salix</taxon>
    </lineage>
</organism>
<proteinExistence type="predicted"/>
<dbReference type="EMBL" id="JAPFFJ010000017">
    <property type="protein sequence ID" value="KAJ6405916.1"/>
    <property type="molecule type" value="Genomic_DNA"/>
</dbReference>
<evidence type="ECO:0000313" key="2">
    <source>
        <dbReference type="Proteomes" id="UP001162972"/>
    </source>
</evidence>
<comment type="caution">
    <text evidence="1">The sequence shown here is derived from an EMBL/GenBank/DDBJ whole genome shotgun (WGS) entry which is preliminary data.</text>
</comment>
<evidence type="ECO:0000313" key="1">
    <source>
        <dbReference type="EMBL" id="KAJ6405916.1"/>
    </source>
</evidence>
<keyword evidence="2" id="KW-1185">Reference proteome</keyword>
<accession>A0AAD6JIU9</accession>